<gene>
    <name evidence="1" type="ORF">D4L85_18965</name>
</gene>
<keyword evidence="2" id="KW-1185">Reference proteome</keyword>
<dbReference type="Proteomes" id="UP000266183">
    <property type="component" value="Chromosome"/>
</dbReference>
<reference evidence="2" key="1">
    <citation type="submission" date="2018-09" db="EMBL/GenBank/DDBJ databases">
        <title>Chryseolinea sp. KIS68-18 isolated from soil.</title>
        <authorList>
            <person name="Weon H.-Y."/>
            <person name="Kwon S.-W."/>
            <person name="Lee S.A."/>
        </authorList>
    </citation>
    <scope>NUCLEOTIDE SEQUENCE [LARGE SCALE GENOMIC DNA]</scope>
    <source>
        <strain evidence="2">KIS68-18</strain>
    </source>
</reference>
<proteinExistence type="predicted"/>
<accession>A0A385SMW4</accession>
<name>A0A385SMW4_9BACT</name>
<dbReference type="AlphaFoldDB" id="A0A385SMW4"/>
<protein>
    <submittedName>
        <fullName evidence="1">Uncharacterized protein</fullName>
    </submittedName>
</protein>
<dbReference type="EMBL" id="CP032382">
    <property type="protein sequence ID" value="AYB32529.1"/>
    <property type="molecule type" value="Genomic_DNA"/>
</dbReference>
<sequence>MFGCHKDDDVTAPHTILTLQVDTAYPVTADNWIFATNDGGEVLDVKSYTAGETVTLVSDKAGDKINVTFFNRRESPFETNSFVTYADVPGGTVLRLAASASSSQELEQGAVKFKISNYYYGSCTVDFSNTGTGTGSVGSGMLDMDFSFYGPSDIFMSGYRKGVPVYNWAKAVKNGDVVMRDFDADFVAFPHQRKLDFTGTNHGIIYGIDADGNYLTILDTYQLLGTTYKTDQPVIGYIDGFVSYDMTVSSDKSNGQISYQSIGALDLSFTMPTAFNFSLQSNGMRDLSFSFSEDYTYYMSAWAYTQDSENIRWYFEAPPGVSVKGMSLPSEIAAKYPQIDVSKFKHTSIGFTKIIEGGSYLENILGATAVSDPKTLKKYTYSPKL</sequence>
<dbReference type="KEGG" id="chk:D4L85_18965"/>
<evidence type="ECO:0000313" key="2">
    <source>
        <dbReference type="Proteomes" id="UP000266183"/>
    </source>
</evidence>
<organism evidence="1 2">
    <name type="scientific">Chryseolinea soli</name>
    <dbReference type="NCBI Taxonomy" id="2321403"/>
    <lineage>
        <taxon>Bacteria</taxon>
        <taxon>Pseudomonadati</taxon>
        <taxon>Bacteroidota</taxon>
        <taxon>Cytophagia</taxon>
        <taxon>Cytophagales</taxon>
        <taxon>Fulvivirgaceae</taxon>
        <taxon>Chryseolinea</taxon>
    </lineage>
</organism>
<evidence type="ECO:0000313" key="1">
    <source>
        <dbReference type="EMBL" id="AYB32529.1"/>
    </source>
</evidence>